<evidence type="ECO:0000313" key="2">
    <source>
        <dbReference type="Proteomes" id="UP000075418"/>
    </source>
</evidence>
<evidence type="ECO:0000313" key="1">
    <source>
        <dbReference type="EMBL" id="KYH15046.1"/>
    </source>
</evidence>
<protein>
    <submittedName>
        <fullName evidence="1">Uncharacterized protein</fullName>
    </submittedName>
</protein>
<dbReference type="Proteomes" id="UP000075418">
    <property type="component" value="Unassembled WGS sequence"/>
</dbReference>
<name>A0A151A6R8_9STAP</name>
<dbReference type="RefSeq" id="WP_061855192.1">
    <property type="nucleotide sequence ID" value="NZ_LUGM01000002.1"/>
</dbReference>
<accession>A0A151A6R8</accession>
<proteinExistence type="predicted"/>
<dbReference type="AlphaFoldDB" id="A0A151A6R8"/>
<reference evidence="1 2" key="1">
    <citation type="submission" date="2016-02" db="EMBL/GenBank/DDBJ databases">
        <title>Draft genome sequence of hydrocarbon degrading Staphylococcus saprophyticus Strain CNV2, isolated from crude-oil contaminated soil from Noonmati Oil Refinery, Guwahati, Assam, India.</title>
        <authorList>
            <person name="Mukherjee A."/>
            <person name="Chettri B."/>
            <person name="Langpoklakpam J."/>
            <person name="Singh A.K."/>
            <person name="Chattopadhyay D.J."/>
        </authorList>
    </citation>
    <scope>NUCLEOTIDE SEQUENCE [LARGE SCALE GENOMIC DNA]</scope>
    <source>
        <strain evidence="1 2">CNV2</strain>
    </source>
</reference>
<comment type="caution">
    <text evidence="1">The sequence shown here is derived from an EMBL/GenBank/DDBJ whole genome shotgun (WGS) entry which is preliminary data.</text>
</comment>
<organism evidence="1 2">
    <name type="scientific">Staphylococcus kloosii</name>
    <dbReference type="NCBI Taxonomy" id="29384"/>
    <lineage>
        <taxon>Bacteria</taxon>
        <taxon>Bacillati</taxon>
        <taxon>Bacillota</taxon>
        <taxon>Bacilli</taxon>
        <taxon>Bacillales</taxon>
        <taxon>Staphylococcaceae</taxon>
        <taxon>Staphylococcus</taxon>
    </lineage>
</organism>
<sequence length="63" mass="7438">MKLNMNWNKDFQEFQDILNSGINPEWLYNAKANMILNPAYTGEGKQFFYTQDIIEASKVIPFF</sequence>
<dbReference type="EMBL" id="LUGM01000002">
    <property type="protein sequence ID" value="KYH15046.1"/>
    <property type="molecule type" value="Genomic_DNA"/>
</dbReference>
<gene>
    <name evidence="1" type="ORF">A0131_09715</name>
</gene>